<name>A0A183MC16_9TREM</name>
<dbReference type="Pfam" id="PF20049">
    <property type="entry name" value="DUF6451"/>
    <property type="match status" value="1"/>
</dbReference>
<gene>
    <name evidence="1" type="ORF">SMRZ_LOCUS13591</name>
</gene>
<reference evidence="1 2" key="1">
    <citation type="submission" date="2018-11" db="EMBL/GenBank/DDBJ databases">
        <authorList>
            <consortium name="Pathogen Informatics"/>
        </authorList>
    </citation>
    <scope>NUCLEOTIDE SEQUENCE [LARGE SCALE GENOMIC DNA]</scope>
    <source>
        <strain evidence="1 2">Zambia</strain>
    </source>
</reference>
<dbReference type="InterPro" id="IPR045609">
    <property type="entry name" value="DUF6451"/>
</dbReference>
<protein>
    <submittedName>
        <fullName evidence="1">Uncharacterized protein</fullName>
    </submittedName>
</protein>
<accession>A0A183MC16</accession>
<evidence type="ECO:0000313" key="1">
    <source>
        <dbReference type="EMBL" id="VDP07187.1"/>
    </source>
</evidence>
<dbReference type="Proteomes" id="UP000277204">
    <property type="component" value="Unassembled WGS sequence"/>
</dbReference>
<dbReference type="AlphaFoldDB" id="A0A183MC16"/>
<proteinExistence type="predicted"/>
<organism evidence="1 2">
    <name type="scientific">Schistosoma margrebowiei</name>
    <dbReference type="NCBI Taxonomy" id="48269"/>
    <lineage>
        <taxon>Eukaryota</taxon>
        <taxon>Metazoa</taxon>
        <taxon>Spiralia</taxon>
        <taxon>Lophotrochozoa</taxon>
        <taxon>Platyhelminthes</taxon>
        <taxon>Trematoda</taxon>
        <taxon>Digenea</taxon>
        <taxon>Strigeidida</taxon>
        <taxon>Schistosomatoidea</taxon>
        <taxon>Schistosomatidae</taxon>
        <taxon>Schistosoma</taxon>
    </lineage>
</organism>
<dbReference type="EMBL" id="UZAI01010491">
    <property type="protein sequence ID" value="VDP07187.1"/>
    <property type="molecule type" value="Genomic_DNA"/>
</dbReference>
<evidence type="ECO:0000313" key="2">
    <source>
        <dbReference type="Proteomes" id="UP000277204"/>
    </source>
</evidence>
<sequence>MQLDDFDFADGLALLSHTHQRMQIKTNNVTAASVCISRHQHTQKKKQNPQMQHRKHQHNHTWWRKSGRSGKFHVNGRGGCVADIKARIGKARAAFPQLKNMWKSKQLSTNIKMRIFNIDVKTALLYGAET</sequence>
<keyword evidence="2" id="KW-1185">Reference proteome</keyword>